<dbReference type="SUPFAM" id="SSF52540">
    <property type="entry name" value="P-loop containing nucleoside triphosphate hydrolases"/>
    <property type="match status" value="1"/>
</dbReference>
<dbReference type="Gene3D" id="3.30.70.1790">
    <property type="entry name" value="RepB DNA-primase, N-terminal domain"/>
    <property type="match status" value="1"/>
</dbReference>
<keyword evidence="2" id="KW-1185">Reference proteome</keyword>
<accession>C8WT36</accession>
<proteinExistence type="predicted"/>
<dbReference type="InterPro" id="IPR027417">
    <property type="entry name" value="P-loop_NTPase"/>
</dbReference>
<reference evidence="2" key="1">
    <citation type="submission" date="2009-09" db="EMBL/GenBank/DDBJ databases">
        <title>The complete chromosome of Alicyclobacillus acidocaldarius subsp. acidocaldarius DSM 446.</title>
        <authorList>
            <consortium name="US DOE Joint Genome Institute (JGI-PGF)"/>
            <person name="Lucas S."/>
            <person name="Copeland A."/>
            <person name="Lapidus A."/>
            <person name="Glavina del Rio T."/>
            <person name="Dalin E."/>
            <person name="Tice H."/>
            <person name="Bruce D."/>
            <person name="Goodwin L."/>
            <person name="Pitluck S."/>
            <person name="Kyrpides N."/>
            <person name="Mavromatis K."/>
            <person name="Ivanova N."/>
            <person name="Ovchinnikova G."/>
            <person name="Chertkov O."/>
            <person name="Sims D."/>
            <person name="Brettin T."/>
            <person name="Detter J.C."/>
            <person name="Han C."/>
            <person name="Larimer F."/>
            <person name="Land M."/>
            <person name="Hauser L."/>
            <person name="Markowitz V."/>
            <person name="Cheng J.-F."/>
            <person name="Hugenholtz P."/>
            <person name="Woyke T."/>
            <person name="Wu D."/>
            <person name="Pukall R."/>
            <person name="Klenk H.-P."/>
            <person name="Eisen J.A."/>
        </authorList>
    </citation>
    <scope>NUCLEOTIDE SEQUENCE [LARGE SCALE GENOMIC DNA]</scope>
    <source>
        <strain evidence="2">ATCC 27009 / DSM 446 / BCRC 14685 / JCM 5260 / KCTC 1825 / NBRC 15652 / NCIMB 11725 / NRRL B-14509 / 104-IA</strain>
    </source>
</reference>
<dbReference type="STRING" id="521098.Aaci_2546"/>
<sequence length="1027" mass="116186">MNMDVLAVSLDEEQTISRQQGGEFLPNLEVARTFLRKLVAAQLPLAGDGALYFELAFRDETQKNAVLKASMARVAGGDSPEGVADTLARMIPSNKAAYIGIVPRRKYSPKHVTKDQVHTRTRVLWLDIDDFSGSWQDFAEKLPASPNWVTHSGHGLHLYFHLDKPVFIEQAESIMRELAERIGADHTFDRARVLRIPGTWNRKSEPPVLATLEEVDDTPRPAEAFLALSPEGHIPSSSKQDVQLSGRDVSDAEVERAVARLPRRIRVLLRTGEDPSPEARQDPSRSADQFTAIRAMVACGFDPDLIIAIFTNPDFALSARTLEREKWRKGSGVQSVLADIRRAKERMCEEEAELVQRFPRVGKIRAVLSFFEGDSKHAVPAALKSRWLREFADSTIRELQDCARVIVDERESLGTSEADKFRVRQLGRMQQTLDDLTEQVLFLLPFSDLVTRDPAIFAPGSRLHKEMNSHAWWKRAVRRKEALNYYQHARFESVGRFTQELLAIHDDLGRHIDRGSYRWRNFVVQAAFQTISEQGKFVCANLPDADAKLYNTSGVYYRMASGDVIPVESGDFDTFLSTTLRIPDQSLRGSVVDEISTHRHVFDRVYVGFVSGFNKQEGAIYIDCGRNKLLRVAADAPPQEVENGAGSILLRSYLRPWKYTSNRPQGLLDRLVRSMAVDTSDGQPEEYTKQAAKMWLVANFLRGLVPVYPILSIEGPPGSGKTTLAHLLLACIRGCAEDPTQNMPNDDRSFFATLANSGVLAFDNAEYIPSKGILDILARVYQRGTFKQRRLYRNDEEVTVNSDAFVALTAINPPWGRADIASRCLNLPLRRWHDAKNGERERASSLLAWTLQHRNEILSEIADSIQKLLQFLAERSWDPVHVPIEHRMGDFVDLMSTWAIANAEGKDQARMLEWYTAMWKAILSRQSKFILDETGLVDLLMKYLERHKQNGPRFKKTTSDWYRALENAFGDEFSAICKTAQELGRKFRDLRDILSQIGITLRQAGGRRGSSQWEIDISGWVEDTNSQ</sequence>
<dbReference type="Proteomes" id="UP000001917">
    <property type="component" value="Chromosome"/>
</dbReference>
<organism evidence="1 2">
    <name type="scientific">Alicyclobacillus acidocaldarius subsp. acidocaldarius (strain ATCC 27009 / DSM 446 / BCRC 14685 / JCM 5260 / KCTC 1825 / NBRC 15652 / NCIMB 11725 / NRRL B-14509 / 104-IA)</name>
    <name type="common">Bacillus acidocaldarius</name>
    <dbReference type="NCBI Taxonomy" id="521098"/>
    <lineage>
        <taxon>Bacteria</taxon>
        <taxon>Bacillati</taxon>
        <taxon>Bacillota</taxon>
        <taxon>Bacilli</taxon>
        <taxon>Bacillales</taxon>
        <taxon>Alicyclobacillaceae</taxon>
        <taxon>Alicyclobacillus</taxon>
    </lineage>
</organism>
<dbReference type="AlphaFoldDB" id="C8WT36"/>
<evidence type="ECO:0000313" key="2">
    <source>
        <dbReference type="Proteomes" id="UP000001917"/>
    </source>
</evidence>
<dbReference type="eggNOG" id="COG3378">
    <property type="taxonomic scope" value="Bacteria"/>
</dbReference>
<protein>
    <submittedName>
        <fullName evidence="1">Uncharacterized protein</fullName>
    </submittedName>
</protein>
<dbReference type="HOGENOM" id="CLU_294865_0_0_9"/>
<name>C8WT36_ALIAD</name>
<reference evidence="1 2" key="2">
    <citation type="journal article" date="2010" name="Stand. Genomic Sci.">
        <title>Complete genome sequence of Alicyclobacillus acidocaldarius type strain (104-IA).</title>
        <authorList>
            <person name="Mavromatis K."/>
            <person name="Sikorski J."/>
            <person name="Lapidus A."/>
            <person name="Glavina Del Rio T."/>
            <person name="Copeland A."/>
            <person name="Tice H."/>
            <person name="Cheng J.F."/>
            <person name="Lucas S."/>
            <person name="Chen F."/>
            <person name="Nolan M."/>
            <person name="Bruce D."/>
            <person name="Goodwin L."/>
            <person name="Pitluck S."/>
            <person name="Ivanova N."/>
            <person name="Ovchinnikova G."/>
            <person name="Pati A."/>
            <person name="Chen A."/>
            <person name="Palaniappan K."/>
            <person name="Land M."/>
            <person name="Hauser L."/>
            <person name="Chang Y.J."/>
            <person name="Jeffries C.D."/>
            <person name="Chain P."/>
            <person name="Meincke L."/>
            <person name="Sims D."/>
            <person name="Chertkov O."/>
            <person name="Han C."/>
            <person name="Brettin T."/>
            <person name="Detter J.C."/>
            <person name="Wahrenburg C."/>
            <person name="Rohde M."/>
            <person name="Pukall R."/>
            <person name="Goker M."/>
            <person name="Bristow J."/>
            <person name="Eisen J.A."/>
            <person name="Markowitz V."/>
            <person name="Hugenholtz P."/>
            <person name="Klenk H.P."/>
            <person name="Kyrpides N.C."/>
        </authorList>
    </citation>
    <scope>NUCLEOTIDE SEQUENCE [LARGE SCALE GENOMIC DNA]</scope>
    <source>
        <strain evidence="2">ATCC 27009 / DSM 446 / BCRC 14685 / JCM 5260 / KCTC 1825 / NBRC 15652 / NCIMB 11725 / NRRL B-14509 / 104-IA</strain>
    </source>
</reference>
<dbReference type="EMBL" id="CP001727">
    <property type="protein sequence ID" value="ACV59551.1"/>
    <property type="molecule type" value="Genomic_DNA"/>
</dbReference>
<gene>
    <name evidence="1" type="ordered locus">Aaci_2546</name>
</gene>
<evidence type="ECO:0000313" key="1">
    <source>
        <dbReference type="EMBL" id="ACV59551.1"/>
    </source>
</evidence>
<dbReference type="KEGG" id="aac:Aaci_2546"/>